<accession>A0A179C455</accession>
<dbReference type="Pfam" id="PF12697">
    <property type="entry name" value="Abhydrolase_6"/>
    <property type="match status" value="1"/>
</dbReference>
<dbReference type="GO" id="GO:0016020">
    <property type="term" value="C:membrane"/>
    <property type="evidence" value="ECO:0007669"/>
    <property type="project" value="TreeGrafter"/>
</dbReference>
<sequence>MKIKMRDGVVLDCHRYGKGQPVVLVHGFGGIQEIWVGQVSWLVAHGYEAIVYDQRNHGASQPIAGPVQVMDLVQDLHDLILQLNLKKPFLIGHSMGAGVVYGFLGYYPSFQLSGAMGIDQPPKMLSNSEWPYGFLDATDDNYRINLLKKRKVHETLNGLDDRIWQRYHPAKKQKPFRLKENLGLLVNEARADWRSALEHTQVDTLLVSSVQSPFFDYRFAETMERLNPQHIHALAVEGAGHDVQAEIPDKFNQIMGAFLKNPATF</sequence>
<dbReference type="Proteomes" id="UP000078520">
    <property type="component" value="Unassembled WGS sequence"/>
</dbReference>
<dbReference type="RefSeq" id="WP_064208352.1">
    <property type="nucleotide sequence ID" value="NZ_LVKC01000011.1"/>
</dbReference>
<evidence type="ECO:0000259" key="1">
    <source>
        <dbReference type="Pfam" id="PF12697"/>
    </source>
</evidence>
<name>A0A179C455_9LACO</name>
<dbReference type="InterPro" id="IPR000073">
    <property type="entry name" value="AB_hydrolase_1"/>
</dbReference>
<gene>
    <name evidence="2" type="ORF">A3O14_01790</name>
</gene>
<dbReference type="OrthoDB" id="9805423at2"/>
<reference evidence="3" key="1">
    <citation type="submission" date="2016-03" db="EMBL/GenBank/DDBJ databases">
        <authorList>
            <person name="Johnson T.J."/>
            <person name="Youmans B."/>
            <person name="Case K."/>
            <person name="Noll S."/>
        </authorList>
    </citation>
    <scope>NUCLEOTIDE SEQUENCE [LARGE SCALE GENOMIC DNA]</scope>
    <source>
        <strain evidence="3">UMNLAv8</strain>
    </source>
</reference>
<dbReference type="Gene3D" id="3.40.50.1820">
    <property type="entry name" value="alpha/beta hydrolase"/>
    <property type="match status" value="1"/>
</dbReference>
<evidence type="ECO:0000313" key="2">
    <source>
        <dbReference type="EMBL" id="OAQ09045.1"/>
    </source>
</evidence>
<dbReference type="AlphaFoldDB" id="A0A179C455"/>
<protein>
    <recommendedName>
        <fullName evidence="1">AB hydrolase-1 domain-containing protein</fullName>
    </recommendedName>
</protein>
<dbReference type="PANTHER" id="PTHR43798">
    <property type="entry name" value="MONOACYLGLYCEROL LIPASE"/>
    <property type="match status" value="1"/>
</dbReference>
<comment type="caution">
    <text evidence="2">The sequence shown here is derived from an EMBL/GenBank/DDBJ whole genome shotgun (WGS) entry which is preliminary data.</text>
</comment>
<dbReference type="InterPro" id="IPR050266">
    <property type="entry name" value="AB_hydrolase_sf"/>
</dbReference>
<dbReference type="InterPro" id="IPR029058">
    <property type="entry name" value="AB_hydrolase_fold"/>
</dbReference>
<feature type="domain" description="AB hydrolase-1" evidence="1">
    <location>
        <begin position="22"/>
        <end position="253"/>
    </location>
</feature>
<proteinExistence type="predicted"/>
<dbReference type="EMBL" id="LVKI01000003">
    <property type="protein sequence ID" value="OAQ09045.1"/>
    <property type="molecule type" value="Genomic_DNA"/>
</dbReference>
<evidence type="ECO:0000313" key="3">
    <source>
        <dbReference type="Proteomes" id="UP000078520"/>
    </source>
</evidence>
<organism evidence="2 3">
    <name type="scientific">Ligilactobacillus aviarius</name>
    <dbReference type="NCBI Taxonomy" id="1606"/>
    <lineage>
        <taxon>Bacteria</taxon>
        <taxon>Bacillati</taxon>
        <taxon>Bacillota</taxon>
        <taxon>Bacilli</taxon>
        <taxon>Lactobacillales</taxon>
        <taxon>Lactobacillaceae</taxon>
        <taxon>Ligilactobacillus</taxon>
    </lineage>
</organism>
<dbReference type="SUPFAM" id="SSF53474">
    <property type="entry name" value="alpha/beta-Hydrolases"/>
    <property type="match status" value="1"/>
</dbReference>
<dbReference type="PANTHER" id="PTHR43798:SF27">
    <property type="entry name" value="HYDROLASE ALPHA_BETA HYDROLASE FOLD FAMILY"/>
    <property type="match status" value="1"/>
</dbReference>